<dbReference type="RefSeq" id="WP_162362872.1">
    <property type="nucleotide sequence ID" value="NZ_CP047591.1"/>
</dbReference>
<dbReference type="PANTHER" id="PTHR32494:SF5">
    <property type="entry name" value="ALLANTOATE AMIDOHYDROLASE"/>
    <property type="match status" value="1"/>
</dbReference>
<dbReference type="GO" id="GO:0046872">
    <property type="term" value="F:metal ion binding"/>
    <property type="evidence" value="ECO:0007669"/>
    <property type="project" value="UniProtKB-KW"/>
</dbReference>
<evidence type="ECO:0000256" key="2">
    <source>
        <dbReference type="ARBA" id="ARBA00022801"/>
    </source>
</evidence>
<dbReference type="Pfam" id="PF01546">
    <property type="entry name" value="Peptidase_M20"/>
    <property type="match status" value="1"/>
</dbReference>
<evidence type="ECO:0000259" key="4">
    <source>
        <dbReference type="Pfam" id="PF07687"/>
    </source>
</evidence>
<dbReference type="Gene3D" id="3.30.70.360">
    <property type="match status" value="1"/>
</dbReference>
<keyword evidence="6" id="KW-1185">Reference proteome</keyword>
<dbReference type="PIRSF" id="PIRSF001235">
    <property type="entry name" value="Amidase_carbamoylase"/>
    <property type="match status" value="1"/>
</dbReference>
<organism evidence="5 6">
    <name type="scientific">Aminipila terrae</name>
    <dbReference type="NCBI Taxonomy" id="2697030"/>
    <lineage>
        <taxon>Bacteria</taxon>
        <taxon>Bacillati</taxon>
        <taxon>Bacillota</taxon>
        <taxon>Clostridia</taxon>
        <taxon>Peptostreptococcales</taxon>
        <taxon>Anaerovoracaceae</taxon>
        <taxon>Aminipila</taxon>
    </lineage>
</organism>
<name>A0A6P1MN65_9FIRM</name>
<keyword evidence="3" id="KW-0862">Zinc</keyword>
<feature type="domain" description="Peptidase M20 dimerisation" evidence="4">
    <location>
        <begin position="206"/>
        <end position="302"/>
    </location>
</feature>
<dbReference type="KEGG" id="amic:Ami3637_12465"/>
<dbReference type="AlphaFoldDB" id="A0A6P1MN65"/>
<protein>
    <submittedName>
        <fullName evidence="5">Hydantoinase/carbamoylase family amidase</fullName>
        <ecNumber evidence="5">3.5.-.-</ecNumber>
    </submittedName>
</protein>
<dbReference type="GO" id="GO:0016813">
    <property type="term" value="F:hydrolase activity, acting on carbon-nitrogen (but not peptide) bonds, in linear amidines"/>
    <property type="evidence" value="ECO:0007669"/>
    <property type="project" value="InterPro"/>
</dbReference>
<dbReference type="PANTHER" id="PTHR32494">
    <property type="entry name" value="ALLANTOATE DEIMINASE-RELATED"/>
    <property type="match status" value="1"/>
</dbReference>
<dbReference type="Pfam" id="PF07687">
    <property type="entry name" value="M20_dimer"/>
    <property type="match status" value="1"/>
</dbReference>
<reference evidence="5 6" key="1">
    <citation type="submission" date="2020-01" db="EMBL/GenBank/DDBJ databases">
        <title>Genomic analysis of Aminipila sp. CBA3637.</title>
        <authorList>
            <person name="Kim Y.B."/>
            <person name="Roh S.W."/>
        </authorList>
    </citation>
    <scope>NUCLEOTIDE SEQUENCE [LARGE SCALE GENOMIC DNA]</scope>
    <source>
        <strain evidence="5 6">CBA3637</strain>
    </source>
</reference>
<dbReference type="NCBIfam" id="TIGR01879">
    <property type="entry name" value="hydantase"/>
    <property type="match status" value="1"/>
</dbReference>
<evidence type="ECO:0000313" key="6">
    <source>
        <dbReference type="Proteomes" id="UP000463883"/>
    </source>
</evidence>
<keyword evidence="3" id="KW-0479">Metal-binding</keyword>
<evidence type="ECO:0000256" key="3">
    <source>
        <dbReference type="PIRSR" id="PIRSR001235-1"/>
    </source>
</evidence>
<proteinExistence type="inferred from homology"/>
<feature type="binding site" evidence="3">
    <location>
        <position position="376"/>
    </location>
    <ligand>
        <name>Zn(2+)</name>
        <dbReference type="ChEBI" id="CHEBI:29105"/>
        <label>2</label>
    </ligand>
</feature>
<comment type="similarity">
    <text evidence="1">Belongs to the peptidase M20 family.</text>
</comment>
<dbReference type="CDD" id="cd03884">
    <property type="entry name" value="M20_bAS"/>
    <property type="match status" value="1"/>
</dbReference>
<dbReference type="InterPro" id="IPR011650">
    <property type="entry name" value="Peptidase_M20_dimer"/>
</dbReference>
<accession>A0A6P1MN65</accession>
<dbReference type="InterPro" id="IPR002933">
    <property type="entry name" value="Peptidase_M20"/>
</dbReference>
<comment type="cofactor">
    <cofactor evidence="3">
        <name>Zn(2+)</name>
        <dbReference type="ChEBI" id="CHEBI:29105"/>
    </cofactor>
    <text evidence="3">Binds 2 Zn(2+) ions per subunit.</text>
</comment>
<dbReference type="EMBL" id="CP047591">
    <property type="protein sequence ID" value="QHI73106.1"/>
    <property type="molecule type" value="Genomic_DNA"/>
</dbReference>
<sequence>MIGKLIEDISQFGRETSGGVTRLPFSKESYAAQKYLVDYMNNLGLNGQVDSYGTVWGHLEGKVKESIIISSHYDTVPNGGKYDGIVGIIVGLEVARYYVERNEKPYYSIDILAMNDEEGVRFSQGFLSSHGVCGLETDQLLEETRDINTGETLKNIITNGIHGDAGVISKERQLANVKRTIEVHVEQGTVLESADCPIGLVHSIVGLNYYYFTIKGEANHAGGTSMNSRKDALVTACKIISQIPEIAMKYPEAVATVGKLDVLPNAANVIPGEVNFSVDMRTCIDKDLKALGEDVERLVKIEVEKNPGITYEVTYGTIDNPAHMNEKMLKDLEAIVIEQGLKYLKLSSKAGHDSQILSDYFKSAMLFVPSKNGVSHSPLEYTDTKYIENAVKVLVKYVNKVE</sequence>
<dbReference type="Gene3D" id="3.40.630.10">
    <property type="entry name" value="Zn peptidases"/>
    <property type="match status" value="1"/>
</dbReference>
<feature type="binding site" evidence="3">
    <location>
        <position position="184"/>
    </location>
    <ligand>
        <name>Zn(2+)</name>
        <dbReference type="ChEBI" id="CHEBI:29105"/>
        <label>1</label>
    </ligand>
</feature>
<feature type="binding site" evidence="3">
    <location>
        <position position="83"/>
    </location>
    <ligand>
        <name>Zn(2+)</name>
        <dbReference type="ChEBI" id="CHEBI:29105"/>
        <label>1</label>
    </ligand>
</feature>
<feature type="binding site" evidence="3">
    <location>
        <position position="83"/>
    </location>
    <ligand>
        <name>Zn(2+)</name>
        <dbReference type="ChEBI" id="CHEBI:29105"/>
        <label>2</label>
    </ligand>
</feature>
<dbReference type="Proteomes" id="UP000463883">
    <property type="component" value="Chromosome"/>
</dbReference>
<dbReference type="SUPFAM" id="SSF55031">
    <property type="entry name" value="Bacterial exopeptidase dimerisation domain"/>
    <property type="match status" value="1"/>
</dbReference>
<dbReference type="EC" id="3.5.-.-" evidence="5"/>
<keyword evidence="2 5" id="KW-0378">Hydrolase</keyword>
<evidence type="ECO:0000256" key="1">
    <source>
        <dbReference type="ARBA" id="ARBA00006153"/>
    </source>
</evidence>
<dbReference type="SUPFAM" id="SSF53187">
    <property type="entry name" value="Zn-dependent exopeptidases"/>
    <property type="match status" value="1"/>
</dbReference>
<feature type="binding site" evidence="3">
    <location>
        <position position="72"/>
    </location>
    <ligand>
        <name>Zn(2+)</name>
        <dbReference type="ChEBI" id="CHEBI:29105"/>
        <label>1</label>
    </ligand>
</feature>
<feature type="binding site" evidence="3">
    <location>
        <position position="118"/>
    </location>
    <ligand>
        <name>Zn(2+)</name>
        <dbReference type="ChEBI" id="CHEBI:29105"/>
        <label>2</label>
    </ligand>
</feature>
<evidence type="ECO:0000313" key="5">
    <source>
        <dbReference type="EMBL" id="QHI73106.1"/>
    </source>
</evidence>
<dbReference type="InterPro" id="IPR036264">
    <property type="entry name" value="Bact_exopeptidase_dim_dom"/>
</dbReference>
<dbReference type="InterPro" id="IPR010158">
    <property type="entry name" value="Amidase_Cbmase"/>
</dbReference>
<gene>
    <name evidence="5" type="ORF">Ami3637_12465</name>
</gene>